<dbReference type="PANTHER" id="PTHR37285:SF5">
    <property type="entry name" value="SPORE WALL MATURATION PROTEIN DIT1"/>
    <property type="match status" value="1"/>
</dbReference>
<organism evidence="1 2">
    <name type="scientific">Monosporascus cannonballus</name>
    <dbReference type="NCBI Taxonomy" id="155416"/>
    <lineage>
        <taxon>Eukaryota</taxon>
        <taxon>Fungi</taxon>
        <taxon>Dikarya</taxon>
        <taxon>Ascomycota</taxon>
        <taxon>Pezizomycotina</taxon>
        <taxon>Sordariomycetes</taxon>
        <taxon>Xylariomycetidae</taxon>
        <taxon>Xylariales</taxon>
        <taxon>Xylariales incertae sedis</taxon>
        <taxon>Monosporascus</taxon>
    </lineage>
</organism>
<accession>A0ABY0H6H8</accession>
<comment type="caution">
    <text evidence="1">The sequence shown here is derived from an EMBL/GenBank/DDBJ whole genome shotgun (WGS) entry which is preliminary data.</text>
</comment>
<gene>
    <name evidence="1" type="ORF">DL762_006391</name>
</gene>
<dbReference type="Proteomes" id="UP000294003">
    <property type="component" value="Unassembled WGS sequence"/>
</dbReference>
<dbReference type="Pfam" id="PF05141">
    <property type="entry name" value="DIT1_PvcA"/>
    <property type="match status" value="1"/>
</dbReference>
<name>A0ABY0H6H8_9PEZI</name>
<evidence type="ECO:0000313" key="1">
    <source>
        <dbReference type="EMBL" id="RYO82912.1"/>
    </source>
</evidence>
<protein>
    <recommendedName>
        <fullName evidence="3">TauD/TfdA-like domain-containing protein</fullName>
    </recommendedName>
</protein>
<dbReference type="EMBL" id="QJNS01000201">
    <property type="protein sequence ID" value="RYO82912.1"/>
    <property type="molecule type" value="Genomic_DNA"/>
</dbReference>
<proteinExistence type="predicted"/>
<keyword evidence="2" id="KW-1185">Reference proteome</keyword>
<sequence>MAPIALDPIPADPFSVSKLHQRFQDDSQVEEMSANILAVTYKYLMTKFGDSDEKLSAGTPKFLAVISKFVRANKMLEMCLPAFPWKSANKVYKVLGSLPDKAEEVALNRLNTMCAEIAEIYKPGASLTIISDGLVYNDLLTIPDRDTWAYGEGLRDMCATKGFNHIEFARLRDLVSFPGLPVQLNEIVYVANASNFRRYLLNKFGNDELDIDHEIATKPDTNMTYRGYCRFLGNDLQYLYPVGKGRSGHAYRRDVKFLAKEMLKRGDAFAKAVKCAFPDHLRLSIHQSTGEHKISISLLPTDTGYTTPWHCSVAFRGDGSLTSGPKGEFEKDPNLELVYEDGRPSYFREKTAAAGAANAVSADN</sequence>
<reference evidence="1 2" key="1">
    <citation type="submission" date="2018-06" db="EMBL/GenBank/DDBJ databases">
        <title>Complete Genomes of Monosporascus.</title>
        <authorList>
            <person name="Robinson A.J."/>
            <person name="Natvig D.O."/>
        </authorList>
    </citation>
    <scope>NUCLEOTIDE SEQUENCE [LARGE SCALE GENOMIC DNA]</scope>
    <source>
        <strain evidence="1 2">CBS 609.92</strain>
    </source>
</reference>
<dbReference type="InterPro" id="IPR007817">
    <property type="entry name" value="Isocyanide_synthase_DIT1"/>
</dbReference>
<evidence type="ECO:0000313" key="2">
    <source>
        <dbReference type="Proteomes" id="UP000294003"/>
    </source>
</evidence>
<dbReference type="PANTHER" id="PTHR37285">
    <property type="entry name" value="SPORE WALL MATURATION PROTEIN DIT1"/>
    <property type="match status" value="1"/>
</dbReference>
<evidence type="ECO:0008006" key="3">
    <source>
        <dbReference type="Google" id="ProtNLM"/>
    </source>
</evidence>